<comment type="caution">
    <text evidence="3">The sequence shown here is derived from an EMBL/GenBank/DDBJ whole genome shotgun (WGS) entry which is preliminary data.</text>
</comment>
<dbReference type="Proteomes" id="UP001163046">
    <property type="component" value="Unassembled WGS sequence"/>
</dbReference>
<feature type="region of interest" description="Disordered" evidence="1">
    <location>
        <begin position="180"/>
        <end position="297"/>
    </location>
</feature>
<feature type="compositionally biased region" description="Polar residues" evidence="1">
    <location>
        <begin position="206"/>
        <end position="233"/>
    </location>
</feature>
<feature type="compositionally biased region" description="Polar residues" evidence="1">
    <location>
        <begin position="186"/>
        <end position="199"/>
    </location>
</feature>
<evidence type="ECO:0000313" key="4">
    <source>
        <dbReference type="Proteomes" id="UP001163046"/>
    </source>
</evidence>
<gene>
    <name evidence="3" type="ORF">OS493_016832</name>
</gene>
<reference evidence="3" key="1">
    <citation type="submission" date="2023-01" db="EMBL/GenBank/DDBJ databases">
        <title>Genome assembly of the deep-sea coral Lophelia pertusa.</title>
        <authorList>
            <person name="Herrera S."/>
            <person name="Cordes E."/>
        </authorList>
    </citation>
    <scope>NUCLEOTIDE SEQUENCE</scope>
    <source>
        <strain evidence="3">USNM1676648</strain>
        <tissue evidence="3">Polyp</tissue>
    </source>
</reference>
<dbReference type="InterPro" id="IPR049341">
    <property type="entry name" value="TRADD-like_N"/>
</dbReference>
<keyword evidence="4" id="KW-1185">Reference proteome</keyword>
<evidence type="ECO:0000256" key="1">
    <source>
        <dbReference type="SAM" id="MobiDB-lite"/>
    </source>
</evidence>
<protein>
    <recommendedName>
        <fullName evidence="2">TRADD-like N-terminal domain-containing protein</fullName>
    </recommendedName>
</protein>
<proteinExistence type="predicted"/>
<accession>A0A9W9YNI5</accession>
<evidence type="ECO:0000259" key="2">
    <source>
        <dbReference type="Pfam" id="PF20694"/>
    </source>
</evidence>
<feature type="domain" description="TRADD-like N-terminal" evidence="2">
    <location>
        <begin position="86"/>
        <end position="141"/>
    </location>
</feature>
<organism evidence="3 4">
    <name type="scientific">Desmophyllum pertusum</name>
    <dbReference type="NCBI Taxonomy" id="174260"/>
    <lineage>
        <taxon>Eukaryota</taxon>
        <taxon>Metazoa</taxon>
        <taxon>Cnidaria</taxon>
        <taxon>Anthozoa</taxon>
        <taxon>Hexacorallia</taxon>
        <taxon>Scleractinia</taxon>
        <taxon>Caryophylliina</taxon>
        <taxon>Caryophylliidae</taxon>
        <taxon>Desmophyllum</taxon>
    </lineage>
</organism>
<feature type="compositionally biased region" description="Basic and acidic residues" evidence="1">
    <location>
        <begin position="259"/>
        <end position="271"/>
    </location>
</feature>
<name>A0A9W9YNI5_9CNID</name>
<evidence type="ECO:0000313" key="3">
    <source>
        <dbReference type="EMBL" id="KAJ7360207.1"/>
    </source>
</evidence>
<dbReference type="AlphaFoldDB" id="A0A9W9YNI5"/>
<dbReference type="EMBL" id="MU827310">
    <property type="protein sequence ID" value="KAJ7360207.1"/>
    <property type="molecule type" value="Genomic_DNA"/>
</dbReference>
<sequence length="297" mass="33275">MGTMAIKTKLGSVTFQMANSRDSMQQEKAKQLIMSEMTTWFGKTHAAHVPSENYFLCLKSYLQGIQDVTKTPAAHIPSENYILCFQCYLQGILDVRVVDAREGCLRITVECSTLEILERLWEDYSSGHLNTVAKECLLTDDIKRRFDVESIKLETTILEEDYVVCKRFLTGEASTATEGDLVVYPEQSNTVDSQQSPSIDSDESSEQLNNEAIDSSVTSPTAGGSEIFTISDQSRNEPHDDQAEQTPGSQGKMNNNQHSRKEEQREPERIDGGTPNGVSITKHKFTFVNKNDRTRAN</sequence>
<dbReference type="OrthoDB" id="5985362at2759"/>
<feature type="compositionally biased region" description="Polar residues" evidence="1">
    <location>
        <begin position="244"/>
        <end position="257"/>
    </location>
</feature>
<dbReference type="Pfam" id="PF20694">
    <property type="entry name" value="TRADD-like_N"/>
    <property type="match status" value="1"/>
</dbReference>